<gene>
    <name evidence="6" type="ORF">G5B40_04325</name>
</gene>
<dbReference type="GO" id="GO:0046872">
    <property type="term" value="F:metal ion binding"/>
    <property type="evidence" value="ECO:0007669"/>
    <property type="project" value="UniProtKB-KW"/>
</dbReference>
<dbReference type="EMBL" id="CP049056">
    <property type="protein sequence ID" value="QIE54734.1"/>
    <property type="molecule type" value="Genomic_DNA"/>
</dbReference>
<dbReference type="KEGG" id="hdh:G5B40_04325"/>
<dbReference type="InterPro" id="IPR010538">
    <property type="entry name" value="DHOR"/>
</dbReference>
<evidence type="ECO:0000313" key="6">
    <source>
        <dbReference type="EMBL" id="QIE54734.1"/>
    </source>
</evidence>
<evidence type="ECO:0000256" key="3">
    <source>
        <dbReference type="ARBA" id="ARBA00023004"/>
    </source>
</evidence>
<reference evidence="6 7" key="1">
    <citation type="submission" date="2020-02" db="EMBL/GenBank/DDBJ databases">
        <title>complete genome sequence of Rhodobacteraceae bacterium.</title>
        <authorList>
            <person name="Park J."/>
            <person name="Kim Y.-S."/>
            <person name="Kim K.-H."/>
        </authorList>
    </citation>
    <scope>NUCLEOTIDE SEQUENCE [LARGE SCALE GENOMIC DNA]</scope>
    <source>
        <strain evidence="6 7">RR4-56</strain>
    </source>
</reference>
<dbReference type="RefSeq" id="WP_165095473.1">
    <property type="nucleotide sequence ID" value="NZ_CP049056.1"/>
</dbReference>
<dbReference type="PANTHER" id="PTHR30600">
    <property type="entry name" value="CYTOCHROME C PEROXIDASE-RELATED"/>
    <property type="match status" value="1"/>
</dbReference>
<keyword evidence="1 4" id="KW-0349">Heme</keyword>
<feature type="domain" description="Cytochrome c" evidence="5">
    <location>
        <begin position="381"/>
        <end position="513"/>
    </location>
</feature>
<accession>A0A7L5BXW4</accession>
<sequence>MHRPPRGIVILASFVVAASIAAPLAGGERAYLHIVPRTDAERARIEAVTRPTSDFSGPERFERLPAGAATSQKRLNADAYSHFSPSMPFARELDFKVGNGLFRKLWVSAPSSTLASDGLGPLFNARACQHCHLKDGRGHPPDAAAGDAVSFALKISVPVERAALRAELASYLDYAPTAPHPVYGGQVQDLGIQGQAAEGRVEVGYEEIEVPLSGGEVAHLRRPTYNVADPAYGPLGAAAALSPRVAPQMIGLGLLEAIPEADILAWADPDDSDGDGISGKPQIAWSTEWNAVRVGRFGYKAGKATIREQAAAAFAADLGISTPLHPEGWGDCTAAQTRCRKAPHGGDARDDGFEIGEEGLELVTFYSRNLAVPARRDVDDPEVLRGKRVFYETGCAACHRPKFVTDRLVDQPAQSFQLIWPYTDLLLHDMGEGLADGYPEGRATGREWRTAPLWGVGLTRTVNGHEYFLHDGRARGFLEAILWHGGEAQTARDAVTTMPKADRAALIRFLESL</sequence>
<dbReference type="SUPFAM" id="SSF46626">
    <property type="entry name" value="Cytochrome c"/>
    <property type="match status" value="1"/>
</dbReference>
<dbReference type="InterPro" id="IPR009056">
    <property type="entry name" value="Cyt_c-like_dom"/>
</dbReference>
<proteinExistence type="predicted"/>
<evidence type="ECO:0000256" key="4">
    <source>
        <dbReference type="PROSITE-ProRule" id="PRU00433"/>
    </source>
</evidence>
<dbReference type="PROSITE" id="PS51007">
    <property type="entry name" value="CYTC"/>
    <property type="match status" value="1"/>
</dbReference>
<dbReference type="InterPro" id="IPR036909">
    <property type="entry name" value="Cyt_c-like_dom_sf"/>
</dbReference>
<dbReference type="Pfam" id="PF06537">
    <property type="entry name" value="DHOR"/>
    <property type="match status" value="1"/>
</dbReference>
<keyword evidence="7" id="KW-1185">Reference proteome</keyword>
<evidence type="ECO:0000256" key="1">
    <source>
        <dbReference type="ARBA" id="ARBA00022617"/>
    </source>
</evidence>
<keyword evidence="3 4" id="KW-0408">Iron</keyword>
<dbReference type="GO" id="GO:0004130">
    <property type="term" value="F:cytochrome-c peroxidase activity"/>
    <property type="evidence" value="ECO:0007669"/>
    <property type="project" value="TreeGrafter"/>
</dbReference>
<dbReference type="AlphaFoldDB" id="A0A7L5BXW4"/>
<dbReference type="PIRSF" id="PIRSF028099">
    <property type="entry name" value="DUF1111"/>
    <property type="match status" value="1"/>
</dbReference>
<evidence type="ECO:0000259" key="5">
    <source>
        <dbReference type="PROSITE" id="PS51007"/>
    </source>
</evidence>
<dbReference type="InterPro" id="IPR051395">
    <property type="entry name" value="Cytochrome_c_Peroxidase/MauG"/>
</dbReference>
<organism evidence="6 7">
    <name type="scientific">Pikeienuella piscinae</name>
    <dbReference type="NCBI Taxonomy" id="2748098"/>
    <lineage>
        <taxon>Bacteria</taxon>
        <taxon>Pseudomonadati</taxon>
        <taxon>Pseudomonadota</taxon>
        <taxon>Alphaproteobacteria</taxon>
        <taxon>Rhodobacterales</taxon>
        <taxon>Paracoccaceae</taxon>
        <taxon>Pikeienuella</taxon>
    </lineage>
</organism>
<evidence type="ECO:0000256" key="2">
    <source>
        <dbReference type="ARBA" id="ARBA00022723"/>
    </source>
</evidence>
<evidence type="ECO:0000313" key="7">
    <source>
        <dbReference type="Proteomes" id="UP000503336"/>
    </source>
</evidence>
<protein>
    <submittedName>
        <fullName evidence="6">Thiol oxidoreductase</fullName>
    </submittedName>
</protein>
<dbReference type="Proteomes" id="UP000503336">
    <property type="component" value="Chromosome"/>
</dbReference>
<name>A0A7L5BXW4_9RHOB</name>
<dbReference type="GO" id="GO:0009055">
    <property type="term" value="F:electron transfer activity"/>
    <property type="evidence" value="ECO:0007669"/>
    <property type="project" value="InterPro"/>
</dbReference>
<dbReference type="GO" id="GO:0020037">
    <property type="term" value="F:heme binding"/>
    <property type="evidence" value="ECO:0007669"/>
    <property type="project" value="InterPro"/>
</dbReference>
<dbReference type="PANTHER" id="PTHR30600:SF4">
    <property type="entry name" value="CYTOCHROME C DOMAIN-CONTAINING PROTEIN"/>
    <property type="match status" value="1"/>
</dbReference>
<dbReference type="Gene3D" id="1.10.760.10">
    <property type="entry name" value="Cytochrome c-like domain"/>
    <property type="match status" value="1"/>
</dbReference>
<keyword evidence="2 4" id="KW-0479">Metal-binding</keyword>